<feature type="signal peptide" evidence="1">
    <location>
        <begin position="1"/>
        <end position="22"/>
    </location>
</feature>
<feature type="chain" id="PRO_5004201504" evidence="1">
    <location>
        <begin position="23"/>
        <end position="308"/>
    </location>
</feature>
<gene>
    <name evidence="2" type="ORF">TTHERM_00213630</name>
</gene>
<dbReference type="PANTHER" id="PTHR34859:SF2">
    <property type="entry name" value="LYSM DOMAIN-CONTAINING PROTEIN"/>
    <property type="match status" value="1"/>
</dbReference>
<dbReference type="OrthoDB" id="310692at2759"/>
<dbReference type="InParanoid" id="Q22N72"/>
<keyword evidence="2" id="KW-0812">Transmembrane</keyword>
<dbReference type="RefSeq" id="XP_001007158.1">
    <property type="nucleotide sequence ID" value="XM_001007158.3"/>
</dbReference>
<keyword evidence="1" id="KW-0732">Signal</keyword>
<dbReference type="GeneID" id="7829063"/>
<dbReference type="Proteomes" id="UP000009168">
    <property type="component" value="Unassembled WGS sequence"/>
</dbReference>
<protein>
    <submittedName>
        <fullName evidence="2">Transmembrane protein, putative</fullName>
    </submittedName>
</protein>
<name>Q22N72_TETTS</name>
<dbReference type="AlphaFoldDB" id="Q22N72"/>
<dbReference type="EMBL" id="GG662857">
    <property type="protein sequence ID" value="EAR86913.1"/>
    <property type="molecule type" value="Genomic_DNA"/>
</dbReference>
<keyword evidence="3" id="KW-1185">Reference proteome</keyword>
<reference evidence="3" key="1">
    <citation type="journal article" date="2006" name="PLoS Biol.">
        <title>Macronuclear genome sequence of the ciliate Tetrahymena thermophila, a model eukaryote.</title>
        <authorList>
            <person name="Eisen J.A."/>
            <person name="Coyne R.S."/>
            <person name="Wu M."/>
            <person name="Wu D."/>
            <person name="Thiagarajan M."/>
            <person name="Wortman J.R."/>
            <person name="Badger J.H."/>
            <person name="Ren Q."/>
            <person name="Amedeo P."/>
            <person name="Jones K.M."/>
            <person name="Tallon L.J."/>
            <person name="Delcher A.L."/>
            <person name="Salzberg S.L."/>
            <person name="Silva J.C."/>
            <person name="Haas B.J."/>
            <person name="Majoros W.H."/>
            <person name="Farzad M."/>
            <person name="Carlton J.M."/>
            <person name="Smith R.K. Jr."/>
            <person name="Garg J."/>
            <person name="Pearlman R.E."/>
            <person name="Karrer K.M."/>
            <person name="Sun L."/>
            <person name="Manning G."/>
            <person name="Elde N.C."/>
            <person name="Turkewitz A.P."/>
            <person name="Asai D.J."/>
            <person name="Wilkes D.E."/>
            <person name="Wang Y."/>
            <person name="Cai H."/>
            <person name="Collins K."/>
            <person name="Stewart B.A."/>
            <person name="Lee S.R."/>
            <person name="Wilamowska K."/>
            <person name="Weinberg Z."/>
            <person name="Ruzzo W.L."/>
            <person name="Wloga D."/>
            <person name="Gaertig J."/>
            <person name="Frankel J."/>
            <person name="Tsao C.-C."/>
            <person name="Gorovsky M.A."/>
            <person name="Keeling P.J."/>
            <person name="Waller R.F."/>
            <person name="Patron N.J."/>
            <person name="Cherry J.M."/>
            <person name="Stover N.A."/>
            <person name="Krieger C.J."/>
            <person name="del Toro C."/>
            <person name="Ryder H.F."/>
            <person name="Williamson S.C."/>
            <person name="Barbeau R.A."/>
            <person name="Hamilton E.P."/>
            <person name="Orias E."/>
        </authorList>
    </citation>
    <scope>NUCLEOTIDE SEQUENCE [LARGE SCALE GENOMIC DNA]</scope>
    <source>
        <strain evidence="3">SB210</strain>
    </source>
</reference>
<evidence type="ECO:0000256" key="1">
    <source>
        <dbReference type="SAM" id="SignalP"/>
    </source>
</evidence>
<dbReference type="HOGENOM" id="CLU_065283_0_0_1"/>
<proteinExistence type="predicted"/>
<keyword evidence="2" id="KW-0472">Membrane</keyword>
<organism evidence="2 3">
    <name type="scientific">Tetrahymena thermophila (strain SB210)</name>
    <dbReference type="NCBI Taxonomy" id="312017"/>
    <lineage>
        <taxon>Eukaryota</taxon>
        <taxon>Sar</taxon>
        <taxon>Alveolata</taxon>
        <taxon>Ciliophora</taxon>
        <taxon>Intramacronucleata</taxon>
        <taxon>Oligohymenophorea</taxon>
        <taxon>Hymenostomatida</taxon>
        <taxon>Tetrahymenina</taxon>
        <taxon>Tetrahymenidae</taxon>
        <taxon>Tetrahymena</taxon>
    </lineage>
</organism>
<dbReference type="PANTHER" id="PTHR34859">
    <property type="entry name" value="UNNAMED PRODUCT"/>
    <property type="match status" value="1"/>
</dbReference>
<evidence type="ECO:0000313" key="2">
    <source>
        <dbReference type="EMBL" id="EAR86913.1"/>
    </source>
</evidence>
<accession>Q22N72</accession>
<dbReference type="KEGG" id="tet:TTHERM_00213630"/>
<sequence length="308" mass="34775">MNKYLAIILISIAVLSTQGVWAFNLRDSRLSDLDQCFNNVKNTFQDLENIIKDIKELDFKKAFQQLGDLVKVLDKAIEKCADATCWMTGEKRCQNDNSSQCEKWGLIWYPKCKQGYHPFGCCICAQDCPSGFRDDGLYCAKPEAYGRGVGYPWKFGDGFNLNNANSRCLHDHPSGCEQSGAIIYPKCAQNFHSVGCCVCSPNCPSEMTDIGVSCQKLSYGRGVGYVNGRCIEENWNNYTPIEKFGKCIDQAKQIAQDIQDLISSLKPQNDDEKWKTLKLAYQLLQHTNPFLVHCIDPLVKEIEEINSQ</sequence>
<evidence type="ECO:0000313" key="3">
    <source>
        <dbReference type="Proteomes" id="UP000009168"/>
    </source>
</evidence>